<dbReference type="Proteomes" id="UP000429607">
    <property type="component" value="Unassembled WGS sequence"/>
</dbReference>
<dbReference type="EMBL" id="QXFV01003224">
    <property type="protein sequence ID" value="KAE8978729.1"/>
    <property type="molecule type" value="Genomic_DNA"/>
</dbReference>
<organism evidence="1 2">
    <name type="scientific">Phytophthora rubi</name>
    <dbReference type="NCBI Taxonomy" id="129364"/>
    <lineage>
        <taxon>Eukaryota</taxon>
        <taxon>Sar</taxon>
        <taxon>Stramenopiles</taxon>
        <taxon>Oomycota</taxon>
        <taxon>Peronosporomycetes</taxon>
        <taxon>Peronosporales</taxon>
        <taxon>Peronosporaceae</taxon>
        <taxon>Phytophthora</taxon>
    </lineage>
</organism>
<evidence type="ECO:0000313" key="2">
    <source>
        <dbReference type="Proteomes" id="UP000429607"/>
    </source>
</evidence>
<gene>
    <name evidence="1" type="ORF">PR001_g24759</name>
</gene>
<dbReference type="AlphaFoldDB" id="A0A6A3I6Y7"/>
<name>A0A6A3I6Y7_9STRA</name>
<reference evidence="1 2" key="1">
    <citation type="submission" date="2018-09" db="EMBL/GenBank/DDBJ databases">
        <title>Genomic investigation of the strawberry pathogen Phytophthora fragariae indicates pathogenicity is determined by transcriptional variation in three key races.</title>
        <authorList>
            <person name="Adams T.M."/>
            <person name="Armitage A.D."/>
            <person name="Sobczyk M.K."/>
            <person name="Bates H.J."/>
            <person name="Dunwell J.M."/>
            <person name="Nellist C.F."/>
            <person name="Harrison R.J."/>
        </authorList>
    </citation>
    <scope>NUCLEOTIDE SEQUENCE [LARGE SCALE GENOMIC DNA]</scope>
    <source>
        <strain evidence="1 2">SCRP249</strain>
    </source>
</reference>
<protein>
    <submittedName>
        <fullName evidence="1">Uncharacterized protein</fullName>
    </submittedName>
</protein>
<sequence>MKWNGTTQNRSPTDVFMMLPADMMGGPFRLGRLNAKSGKGPTAASDDCLPNADMASRFKDNPNQYVCDVFCRMVFDGHIVARRLTRAEILLKVLSSHFTHISKLYPLY</sequence>
<accession>A0A6A3I6Y7</accession>
<proteinExistence type="predicted"/>
<evidence type="ECO:0000313" key="1">
    <source>
        <dbReference type="EMBL" id="KAE8978729.1"/>
    </source>
</evidence>
<comment type="caution">
    <text evidence="1">The sequence shown here is derived from an EMBL/GenBank/DDBJ whole genome shotgun (WGS) entry which is preliminary data.</text>
</comment>